<dbReference type="EMBL" id="GBRH01276800">
    <property type="protein sequence ID" value="JAD21095.1"/>
    <property type="molecule type" value="Transcribed_RNA"/>
</dbReference>
<protein>
    <submittedName>
        <fullName evidence="1">Uncharacterized protein</fullName>
    </submittedName>
</protein>
<evidence type="ECO:0000313" key="1">
    <source>
        <dbReference type="EMBL" id="JAD21095.1"/>
    </source>
</evidence>
<reference evidence="1" key="1">
    <citation type="submission" date="2014-09" db="EMBL/GenBank/DDBJ databases">
        <authorList>
            <person name="Magalhaes I.L.F."/>
            <person name="Oliveira U."/>
            <person name="Santos F.R."/>
            <person name="Vidigal T.H.D.A."/>
            <person name="Brescovit A.D."/>
            <person name="Santos A.J."/>
        </authorList>
    </citation>
    <scope>NUCLEOTIDE SEQUENCE</scope>
    <source>
        <tissue evidence="1">Shoot tissue taken approximately 20 cm above the soil surface</tissue>
    </source>
</reference>
<accession>A0A0A8Y7H7</accession>
<organism evidence="1">
    <name type="scientific">Arundo donax</name>
    <name type="common">Giant reed</name>
    <name type="synonym">Donax arundinaceus</name>
    <dbReference type="NCBI Taxonomy" id="35708"/>
    <lineage>
        <taxon>Eukaryota</taxon>
        <taxon>Viridiplantae</taxon>
        <taxon>Streptophyta</taxon>
        <taxon>Embryophyta</taxon>
        <taxon>Tracheophyta</taxon>
        <taxon>Spermatophyta</taxon>
        <taxon>Magnoliopsida</taxon>
        <taxon>Liliopsida</taxon>
        <taxon>Poales</taxon>
        <taxon>Poaceae</taxon>
        <taxon>PACMAD clade</taxon>
        <taxon>Arundinoideae</taxon>
        <taxon>Arundineae</taxon>
        <taxon>Arundo</taxon>
    </lineage>
</organism>
<reference evidence="1" key="2">
    <citation type="journal article" date="2015" name="Data Brief">
        <title>Shoot transcriptome of the giant reed, Arundo donax.</title>
        <authorList>
            <person name="Barrero R.A."/>
            <person name="Guerrero F.D."/>
            <person name="Moolhuijzen P."/>
            <person name="Goolsby J.A."/>
            <person name="Tidwell J."/>
            <person name="Bellgard S.E."/>
            <person name="Bellgard M.I."/>
        </authorList>
    </citation>
    <scope>NUCLEOTIDE SEQUENCE</scope>
    <source>
        <tissue evidence="1">Shoot tissue taken approximately 20 cm above the soil surface</tissue>
    </source>
</reference>
<proteinExistence type="predicted"/>
<dbReference type="AlphaFoldDB" id="A0A0A8Y7H7"/>
<name>A0A0A8Y7H7_ARUDO</name>
<sequence length="20" mass="2387">MKPKQLIHLPFIYPHLLNPS</sequence>